<evidence type="ECO:0000256" key="8">
    <source>
        <dbReference type="ARBA" id="ARBA00023224"/>
    </source>
</evidence>
<keyword evidence="6" id="KW-0675">Receptor</keyword>
<feature type="transmembrane region" description="Helical" evidence="9">
    <location>
        <begin position="86"/>
        <end position="110"/>
    </location>
</feature>
<feature type="transmembrane region" description="Helical" evidence="9">
    <location>
        <begin position="55"/>
        <end position="74"/>
    </location>
</feature>
<evidence type="ECO:0000313" key="11">
    <source>
        <dbReference type="EMBL" id="TNM97802.1"/>
    </source>
</evidence>
<evidence type="ECO:0000259" key="10">
    <source>
        <dbReference type="PROSITE" id="PS50262"/>
    </source>
</evidence>
<accession>A0A4Z2C0N1</accession>
<reference evidence="11 12" key="1">
    <citation type="submission" date="2019-04" db="EMBL/GenBank/DDBJ databases">
        <title>The sequence and de novo assembly of Takifugu bimaculatus genome using PacBio and Hi-C technologies.</title>
        <authorList>
            <person name="Xu P."/>
            <person name="Liu B."/>
            <person name="Zhou Z."/>
        </authorList>
    </citation>
    <scope>NUCLEOTIDE SEQUENCE [LARGE SCALE GENOMIC DNA]</scope>
    <source>
        <strain evidence="11">TB-2018</strain>
        <tissue evidence="11">Muscle</tissue>
    </source>
</reference>
<dbReference type="Pfam" id="PF00001">
    <property type="entry name" value="7tm_1"/>
    <property type="match status" value="1"/>
</dbReference>
<dbReference type="AlphaFoldDB" id="A0A4Z2C0N1"/>
<evidence type="ECO:0000256" key="9">
    <source>
        <dbReference type="SAM" id="Phobius"/>
    </source>
</evidence>
<proteinExistence type="predicted"/>
<dbReference type="SUPFAM" id="SSF81321">
    <property type="entry name" value="Family A G protein-coupled receptor-like"/>
    <property type="match status" value="1"/>
</dbReference>
<feature type="transmembrane region" description="Helical" evidence="9">
    <location>
        <begin position="131"/>
        <end position="151"/>
    </location>
</feature>
<feature type="domain" description="G-protein coupled receptors family 1 profile" evidence="10">
    <location>
        <begin position="34"/>
        <end position="278"/>
    </location>
</feature>
<dbReference type="PANTHER" id="PTHR24232">
    <property type="entry name" value="G-PROTEIN COUPLED RECEPTOR"/>
    <property type="match status" value="1"/>
</dbReference>
<dbReference type="GO" id="GO:0007200">
    <property type="term" value="P:phospholipase C-activating G protein-coupled receptor signaling pathway"/>
    <property type="evidence" value="ECO:0007669"/>
    <property type="project" value="TreeGrafter"/>
</dbReference>
<dbReference type="PANTHER" id="PTHR24232:SF101">
    <property type="entry name" value="G-PROTEIN COUPLED RECEPTOR 35-LIKE"/>
    <property type="match status" value="1"/>
</dbReference>
<dbReference type="Proteomes" id="UP000516260">
    <property type="component" value="Chromosome 15"/>
</dbReference>
<dbReference type="Gene3D" id="1.20.1070.10">
    <property type="entry name" value="Rhodopsin 7-helix transmembrane proteins"/>
    <property type="match status" value="1"/>
</dbReference>
<comment type="caution">
    <text evidence="11">The sequence shown here is derived from an EMBL/GenBank/DDBJ whole genome shotgun (WGS) entry which is preliminary data.</text>
</comment>
<name>A0A4Z2C0N1_9TELE</name>
<keyword evidence="12" id="KW-1185">Reference proteome</keyword>
<dbReference type="GO" id="GO:0035025">
    <property type="term" value="P:positive regulation of Rho protein signal transduction"/>
    <property type="evidence" value="ECO:0007669"/>
    <property type="project" value="TreeGrafter"/>
</dbReference>
<evidence type="ECO:0000256" key="4">
    <source>
        <dbReference type="ARBA" id="ARBA00023040"/>
    </source>
</evidence>
<evidence type="ECO:0000256" key="2">
    <source>
        <dbReference type="ARBA" id="ARBA00022692"/>
    </source>
</evidence>
<feature type="transmembrane region" description="Helical" evidence="9">
    <location>
        <begin position="21"/>
        <end position="43"/>
    </location>
</feature>
<keyword evidence="2 9" id="KW-0812">Transmembrane</keyword>
<organism evidence="11 12">
    <name type="scientific">Takifugu bimaculatus</name>
    <dbReference type="NCBI Taxonomy" id="433685"/>
    <lineage>
        <taxon>Eukaryota</taxon>
        <taxon>Metazoa</taxon>
        <taxon>Chordata</taxon>
        <taxon>Craniata</taxon>
        <taxon>Vertebrata</taxon>
        <taxon>Euteleostomi</taxon>
        <taxon>Actinopterygii</taxon>
        <taxon>Neopterygii</taxon>
        <taxon>Teleostei</taxon>
        <taxon>Neoteleostei</taxon>
        <taxon>Acanthomorphata</taxon>
        <taxon>Eupercaria</taxon>
        <taxon>Tetraodontiformes</taxon>
        <taxon>Tetradontoidea</taxon>
        <taxon>Tetraodontidae</taxon>
        <taxon>Takifugu</taxon>
    </lineage>
</organism>
<dbReference type="InterPro" id="IPR017452">
    <property type="entry name" value="GPCR_Rhodpsn_7TM"/>
</dbReference>
<keyword evidence="8" id="KW-0807">Transducer</keyword>
<sequence>MCNGTNVTTSPTCKEVDYLSAVAYTPLFLLGLCLNVAALRTFIAIRASWKDTHVYMFNLNMADFALILFLPFRIYDALFCLPMGKWCTFLIFIHYINMYASILTTTAISVHRFLTIRFPLQARSWRKKKETAFAVCLVVWVLLVTSCAIFREENYPKNLWNCFERCKNRPLNLVFILIVTCLGFLTPLLIIVYCSHQIITILLKDDNRSEEKMSTIGIVTANMAVFIFCYMPIHIGFLVNYYYKFPPDWQEVRSPVHIYLLVCEWIASTNCCFDSISYYFLMRRYYSDAMKRVSLWFQLKS</sequence>
<evidence type="ECO:0000256" key="1">
    <source>
        <dbReference type="ARBA" id="ARBA00004141"/>
    </source>
</evidence>
<protein>
    <recommendedName>
        <fullName evidence="10">G-protein coupled receptors family 1 profile domain-containing protein</fullName>
    </recommendedName>
</protein>
<evidence type="ECO:0000256" key="3">
    <source>
        <dbReference type="ARBA" id="ARBA00022989"/>
    </source>
</evidence>
<evidence type="ECO:0000256" key="7">
    <source>
        <dbReference type="ARBA" id="ARBA00023180"/>
    </source>
</evidence>
<dbReference type="PROSITE" id="PS50262">
    <property type="entry name" value="G_PROTEIN_RECEP_F1_2"/>
    <property type="match status" value="1"/>
</dbReference>
<gene>
    <name evidence="11" type="ORF">fugu_014048</name>
</gene>
<evidence type="ECO:0000256" key="6">
    <source>
        <dbReference type="ARBA" id="ARBA00023170"/>
    </source>
</evidence>
<feature type="transmembrane region" description="Helical" evidence="9">
    <location>
        <begin position="171"/>
        <end position="194"/>
    </location>
</feature>
<dbReference type="InterPro" id="IPR000276">
    <property type="entry name" value="GPCR_Rhodpsn"/>
</dbReference>
<keyword evidence="5 9" id="KW-0472">Membrane</keyword>
<comment type="subcellular location">
    <subcellularLocation>
        <location evidence="1">Membrane</location>
        <topology evidence="1">Multi-pass membrane protein</topology>
    </subcellularLocation>
</comment>
<keyword evidence="7" id="KW-0325">Glycoprotein</keyword>
<dbReference type="PRINTS" id="PR00237">
    <property type="entry name" value="GPCRRHODOPSN"/>
</dbReference>
<evidence type="ECO:0000256" key="5">
    <source>
        <dbReference type="ARBA" id="ARBA00023136"/>
    </source>
</evidence>
<evidence type="ECO:0000313" key="12">
    <source>
        <dbReference type="Proteomes" id="UP000516260"/>
    </source>
</evidence>
<feature type="transmembrane region" description="Helical" evidence="9">
    <location>
        <begin position="258"/>
        <end position="281"/>
    </location>
</feature>
<dbReference type="GO" id="GO:0005886">
    <property type="term" value="C:plasma membrane"/>
    <property type="evidence" value="ECO:0007669"/>
    <property type="project" value="TreeGrafter"/>
</dbReference>
<dbReference type="GO" id="GO:0004930">
    <property type="term" value="F:G protein-coupled receptor activity"/>
    <property type="evidence" value="ECO:0007669"/>
    <property type="project" value="UniProtKB-KW"/>
</dbReference>
<keyword evidence="4" id="KW-0297">G-protein coupled receptor</keyword>
<dbReference type="EMBL" id="SWLE01000007">
    <property type="protein sequence ID" value="TNM97802.1"/>
    <property type="molecule type" value="Genomic_DNA"/>
</dbReference>
<feature type="transmembrane region" description="Helical" evidence="9">
    <location>
        <begin position="215"/>
        <end position="238"/>
    </location>
</feature>
<keyword evidence="3 9" id="KW-1133">Transmembrane helix</keyword>